<dbReference type="PROSITE" id="PS00909">
    <property type="entry name" value="MR_MLE_2"/>
    <property type="match status" value="1"/>
</dbReference>
<dbReference type="InterPro" id="IPR029065">
    <property type="entry name" value="Enolase_C-like"/>
</dbReference>
<keyword evidence="6" id="KW-1185">Reference proteome</keyword>
<dbReference type="RefSeq" id="WP_189568391.1">
    <property type="nucleotide sequence ID" value="NZ_BMXF01000007.1"/>
</dbReference>
<dbReference type="GO" id="GO:0016836">
    <property type="term" value="F:hydro-lyase activity"/>
    <property type="evidence" value="ECO:0007669"/>
    <property type="project" value="TreeGrafter"/>
</dbReference>
<evidence type="ECO:0000313" key="6">
    <source>
        <dbReference type="Proteomes" id="UP000598271"/>
    </source>
</evidence>
<dbReference type="Gene3D" id="3.30.390.10">
    <property type="entry name" value="Enolase-like, N-terminal domain"/>
    <property type="match status" value="1"/>
</dbReference>
<dbReference type="PANTHER" id="PTHR13794:SF58">
    <property type="entry name" value="MITOCHONDRIAL ENOLASE SUPERFAMILY MEMBER 1"/>
    <property type="match status" value="1"/>
</dbReference>
<accession>A0A8J3GC70</accession>
<dbReference type="InterPro" id="IPR036849">
    <property type="entry name" value="Enolase-like_C_sf"/>
</dbReference>
<dbReference type="GO" id="GO:0000287">
    <property type="term" value="F:magnesium ion binding"/>
    <property type="evidence" value="ECO:0007669"/>
    <property type="project" value="TreeGrafter"/>
</dbReference>
<dbReference type="SFLD" id="SFLDS00001">
    <property type="entry name" value="Enolase"/>
    <property type="match status" value="1"/>
</dbReference>
<keyword evidence="2" id="KW-0479">Metal-binding</keyword>
<dbReference type="PANTHER" id="PTHR13794">
    <property type="entry name" value="ENOLASE SUPERFAMILY, MANDELATE RACEMASE"/>
    <property type="match status" value="1"/>
</dbReference>
<sequence>MTTKAQNTVAAEAPPLSTPIFGESFDIREVEMRCVVPVPFQRPFYDATMGPFAHYRACFVRLTDREGAWGECEFPVSALDLLKTVFVPLLLETKEMTYEVLYRQLYWSIRNEGFRGGAAMALGHLDRIFHDLASRRREVPLFRYLGGDNARVRAYASGGGMNLSGNELLDECLRWEAQGYDTIKMKFGGLSTTLQEDLTRIAGVREALRPETALAVDANQSLSLNKAQTLSRELGDMNIAWLEEPIHSAALHEIEILCEKSPVAVSYGESERTALVFPSLVRAGARHLQPIAGHILSLGEWLSIAELAHRHGLTFSGGGTSHINAAIVATVGDDAQLEYLEPVVGAFASLLRVKPEVRDGYFILPEVPGIGIEADWPRLEKEKRVDVRSLWK</sequence>
<keyword evidence="3" id="KW-0460">Magnesium</keyword>
<protein>
    <submittedName>
        <fullName evidence="5">Mandelate racemase</fullName>
    </submittedName>
</protein>
<feature type="domain" description="Mandelate racemase/muconate lactonizing enzyme C-terminal" evidence="4">
    <location>
        <begin position="165"/>
        <end position="264"/>
    </location>
</feature>
<dbReference type="CDD" id="cd03316">
    <property type="entry name" value="MR_like"/>
    <property type="match status" value="1"/>
</dbReference>
<dbReference type="AlphaFoldDB" id="A0A8J3GC70"/>
<dbReference type="InterPro" id="IPR029017">
    <property type="entry name" value="Enolase-like_N"/>
</dbReference>
<dbReference type="Proteomes" id="UP000598271">
    <property type="component" value="Unassembled WGS sequence"/>
</dbReference>
<dbReference type="GO" id="GO:0016854">
    <property type="term" value="F:racemase and epimerase activity"/>
    <property type="evidence" value="ECO:0007669"/>
    <property type="project" value="UniProtKB-ARBA"/>
</dbReference>
<dbReference type="GO" id="GO:0009063">
    <property type="term" value="P:amino acid catabolic process"/>
    <property type="evidence" value="ECO:0007669"/>
    <property type="project" value="InterPro"/>
</dbReference>
<dbReference type="GO" id="GO:0016052">
    <property type="term" value="P:carbohydrate catabolic process"/>
    <property type="evidence" value="ECO:0007669"/>
    <property type="project" value="TreeGrafter"/>
</dbReference>
<evidence type="ECO:0000256" key="2">
    <source>
        <dbReference type="ARBA" id="ARBA00022723"/>
    </source>
</evidence>
<evidence type="ECO:0000256" key="1">
    <source>
        <dbReference type="ARBA" id="ARBA00001946"/>
    </source>
</evidence>
<dbReference type="EMBL" id="BMXF01000007">
    <property type="protein sequence ID" value="GHB86816.1"/>
    <property type="molecule type" value="Genomic_DNA"/>
</dbReference>
<dbReference type="SUPFAM" id="SSF51604">
    <property type="entry name" value="Enolase C-terminal domain-like"/>
    <property type="match status" value="1"/>
</dbReference>
<dbReference type="InterPro" id="IPR013342">
    <property type="entry name" value="Mandelate_racemase_C"/>
</dbReference>
<dbReference type="SUPFAM" id="SSF54826">
    <property type="entry name" value="Enolase N-terminal domain-like"/>
    <property type="match status" value="1"/>
</dbReference>
<comment type="cofactor">
    <cofactor evidence="1">
        <name>Mg(2+)</name>
        <dbReference type="ChEBI" id="CHEBI:18420"/>
    </cofactor>
</comment>
<evidence type="ECO:0000313" key="5">
    <source>
        <dbReference type="EMBL" id="GHB86816.1"/>
    </source>
</evidence>
<proteinExistence type="predicted"/>
<dbReference type="Pfam" id="PF13378">
    <property type="entry name" value="MR_MLE_C"/>
    <property type="match status" value="1"/>
</dbReference>
<organism evidence="5 6">
    <name type="scientific">Persicitalea jodogahamensis</name>
    <dbReference type="NCBI Taxonomy" id="402147"/>
    <lineage>
        <taxon>Bacteria</taxon>
        <taxon>Pseudomonadati</taxon>
        <taxon>Bacteroidota</taxon>
        <taxon>Cytophagia</taxon>
        <taxon>Cytophagales</taxon>
        <taxon>Spirosomataceae</taxon>
        <taxon>Persicitalea</taxon>
    </lineage>
</organism>
<name>A0A8J3GC70_9BACT</name>
<gene>
    <name evidence="5" type="primary">manR</name>
    <name evidence="5" type="ORF">GCM10007390_48180</name>
</gene>
<dbReference type="InterPro" id="IPR018110">
    <property type="entry name" value="Mandel_Rmase/mucon_lact_enz_CS"/>
</dbReference>
<comment type="caution">
    <text evidence="5">The sequence shown here is derived from an EMBL/GenBank/DDBJ whole genome shotgun (WGS) entry which is preliminary data.</text>
</comment>
<dbReference type="Gene3D" id="3.20.20.120">
    <property type="entry name" value="Enolase-like C-terminal domain"/>
    <property type="match status" value="1"/>
</dbReference>
<reference evidence="5 6" key="1">
    <citation type="journal article" date="2014" name="Int. J. Syst. Evol. Microbiol.">
        <title>Complete genome sequence of Corynebacterium casei LMG S-19264T (=DSM 44701T), isolated from a smear-ripened cheese.</title>
        <authorList>
            <consortium name="US DOE Joint Genome Institute (JGI-PGF)"/>
            <person name="Walter F."/>
            <person name="Albersmeier A."/>
            <person name="Kalinowski J."/>
            <person name="Ruckert C."/>
        </authorList>
    </citation>
    <scope>NUCLEOTIDE SEQUENCE [LARGE SCALE GENOMIC DNA]</scope>
    <source>
        <strain evidence="5 6">KCTC 12866</strain>
    </source>
</reference>
<dbReference type="SMART" id="SM00922">
    <property type="entry name" value="MR_MLE"/>
    <property type="match status" value="1"/>
</dbReference>
<evidence type="ECO:0000256" key="3">
    <source>
        <dbReference type="ARBA" id="ARBA00022842"/>
    </source>
</evidence>
<dbReference type="InterPro" id="IPR046945">
    <property type="entry name" value="RHMD-like"/>
</dbReference>
<evidence type="ECO:0000259" key="4">
    <source>
        <dbReference type="SMART" id="SM00922"/>
    </source>
</evidence>